<dbReference type="Proteomes" id="UP000789831">
    <property type="component" value="Unassembled WGS sequence"/>
</dbReference>
<keyword evidence="3" id="KW-1185">Reference proteome</keyword>
<reference evidence="2" key="1">
    <citation type="submission" date="2021-06" db="EMBL/GenBank/DDBJ databases">
        <authorList>
            <person name="Kallberg Y."/>
            <person name="Tangrot J."/>
            <person name="Rosling A."/>
        </authorList>
    </citation>
    <scope>NUCLEOTIDE SEQUENCE</scope>
    <source>
        <strain evidence="2">MT106</strain>
    </source>
</reference>
<keyword evidence="1" id="KW-0175">Coiled coil</keyword>
<protein>
    <submittedName>
        <fullName evidence="2">10395_t:CDS:1</fullName>
    </submittedName>
</protein>
<feature type="coiled-coil region" evidence="1">
    <location>
        <begin position="102"/>
        <end position="161"/>
    </location>
</feature>
<accession>A0A9N8VEU8</accession>
<gene>
    <name evidence="2" type="ORF">AGERDE_LOCUS1585</name>
</gene>
<dbReference type="EMBL" id="CAJVPL010000112">
    <property type="protein sequence ID" value="CAG8448663.1"/>
    <property type="molecule type" value="Genomic_DNA"/>
</dbReference>
<proteinExistence type="predicted"/>
<evidence type="ECO:0000256" key="1">
    <source>
        <dbReference type="SAM" id="Coils"/>
    </source>
</evidence>
<evidence type="ECO:0000313" key="2">
    <source>
        <dbReference type="EMBL" id="CAG8448663.1"/>
    </source>
</evidence>
<comment type="caution">
    <text evidence="2">The sequence shown here is derived from an EMBL/GenBank/DDBJ whole genome shotgun (WGS) entry which is preliminary data.</text>
</comment>
<dbReference type="AlphaFoldDB" id="A0A9N8VEU8"/>
<name>A0A9N8VEU8_9GLOM</name>
<organism evidence="2 3">
    <name type="scientific">Ambispora gerdemannii</name>
    <dbReference type="NCBI Taxonomy" id="144530"/>
    <lineage>
        <taxon>Eukaryota</taxon>
        <taxon>Fungi</taxon>
        <taxon>Fungi incertae sedis</taxon>
        <taxon>Mucoromycota</taxon>
        <taxon>Glomeromycotina</taxon>
        <taxon>Glomeromycetes</taxon>
        <taxon>Archaeosporales</taxon>
        <taxon>Ambisporaceae</taxon>
        <taxon>Ambispora</taxon>
    </lineage>
</organism>
<evidence type="ECO:0000313" key="3">
    <source>
        <dbReference type="Proteomes" id="UP000789831"/>
    </source>
</evidence>
<sequence>MSAITYQINKILTAVVIVSSGVGNIPNLTETEKQHFERIQKFKDTKEKIELHAYFKKYYEGKGNELINMETMRERGIKDGVLVASSIGRYLRAKIVSTEMQKQELNELIVVIRDYLEKLEQSAVDNETIVETDYEVIDKQQTAYEKEKAEWQNLLAELENKLGSLGVDKSQVQEPDSFFDALEHQE</sequence>